<comment type="cofactor">
    <cofactor evidence="1">
        <name>FAD</name>
        <dbReference type="ChEBI" id="CHEBI:57692"/>
    </cofactor>
</comment>
<reference evidence="11" key="1">
    <citation type="submission" date="2020-08" db="EMBL/GenBank/DDBJ databases">
        <title>Lewinella bacteria from marine environments.</title>
        <authorList>
            <person name="Zhong Y."/>
        </authorList>
    </citation>
    <scope>NUCLEOTIDE SEQUENCE</scope>
    <source>
        <strain evidence="11">KCTC 42187</strain>
    </source>
</reference>
<dbReference type="Gene3D" id="1.10.405.10">
    <property type="entry name" value="Guanine Nucleotide Dissociation Inhibitor, domain 1"/>
    <property type="match status" value="1"/>
</dbReference>
<evidence type="ECO:0000259" key="10">
    <source>
        <dbReference type="Pfam" id="PF01593"/>
    </source>
</evidence>
<keyword evidence="7" id="KW-0073">Auxin biosynthesis</keyword>
<dbReference type="InterPro" id="IPR002937">
    <property type="entry name" value="Amino_oxidase"/>
</dbReference>
<dbReference type="Gene3D" id="3.50.50.60">
    <property type="entry name" value="FAD/NAD(P)-binding domain"/>
    <property type="match status" value="1"/>
</dbReference>
<comment type="similarity">
    <text evidence="3">Belongs to the tryptophan 2-monooxygenase family.</text>
</comment>
<name>A0A923PN04_9BACT</name>
<keyword evidence="6" id="KW-0560">Oxidoreductase</keyword>
<proteinExistence type="inferred from homology"/>
<dbReference type="InterPro" id="IPR036188">
    <property type="entry name" value="FAD/NAD-bd_sf"/>
</dbReference>
<dbReference type="InterPro" id="IPR001613">
    <property type="entry name" value="Flavin_amine_oxidase"/>
</dbReference>
<gene>
    <name evidence="11" type="ORF">H9S92_10860</name>
</gene>
<dbReference type="RefSeq" id="WP_187466732.1">
    <property type="nucleotide sequence ID" value="NZ_JACSIT010000100.1"/>
</dbReference>
<feature type="domain" description="Amine oxidase" evidence="10">
    <location>
        <begin position="88"/>
        <end position="526"/>
    </location>
</feature>
<evidence type="ECO:0000256" key="5">
    <source>
        <dbReference type="ARBA" id="ARBA00017871"/>
    </source>
</evidence>
<evidence type="ECO:0000256" key="9">
    <source>
        <dbReference type="PIRSR" id="PIRSR601613-1"/>
    </source>
</evidence>
<feature type="binding site" evidence="9">
    <location>
        <position position="305"/>
    </location>
    <ligand>
        <name>FAD</name>
        <dbReference type="ChEBI" id="CHEBI:57692"/>
    </ligand>
</feature>
<evidence type="ECO:0000256" key="8">
    <source>
        <dbReference type="ARBA" id="ARBA00047321"/>
    </source>
</evidence>
<dbReference type="SUPFAM" id="SSF54373">
    <property type="entry name" value="FAD-linked reductases, C-terminal domain"/>
    <property type="match status" value="1"/>
</dbReference>
<dbReference type="Gene3D" id="3.90.660.10">
    <property type="match status" value="1"/>
</dbReference>
<dbReference type="GO" id="GO:0009851">
    <property type="term" value="P:auxin biosynthetic process"/>
    <property type="evidence" value="ECO:0007669"/>
    <property type="project" value="UniProtKB-KW"/>
</dbReference>
<feature type="binding site" evidence="9">
    <location>
        <begin position="108"/>
        <end position="109"/>
    </location>
    <ligand>
        <name>FAD</name>
        <dbReference type="ChEBI" id="CHEBI:57692"/>
    </ligand>
</feature>
<dbReference type="SUPFAM" id="SSF51905">
    <property type="entry name" value="FAD/NAD(P)-binding domain"/>
    <property type="match status" value="1"/>
</dbReference>
<sequence length="535" mass="58516">MPNAKSPALSALLRCFSKAAFLERRGTQDPGDFQEAREAYLASRRAFLRQSSLVVAGAGLGLGFSACTPKAKVATGGQPRIVILGAGMAGLHCGYVLQKAGVPCTIYEASSRTGGRIHTVSDAFGPGLHSEFGAEFVDTDHADMLQLAKEFGLEMVDTQDDYKDGSVTKDTFFFEGRHYSEEDVITEFRSIVAKLNADKAGLGADYDTPLTAHLDTVSIEEYVRGLPCSKWVQDMIIYAYVAEYGLDAGEQSSLNFVDMIITDTSEGFKIFGDSDERFKYRGGNSTITRKLAEKLSDQIKTGYAVTSIREKSGTYQVTFGNGEAITADLLVVTLPYTILREVDLSLRGMTPEKKACIDTLGYGQNNKLMLGVSSRPWREHPQRFAGYLFNDQIQNGWDHTHQQNNNQGAGAYTVFLGGTQAKEIAMGSQRDQVDNRHVQHHLAKLDEVFPGSKQAFTGTHAAALWTSNPYSKGSYSCYKVGQWTSISGQEFEPVGNVYFAGEHCSLNFQGYMNGAAETGRLVAEHLVMKVKGGVR</sequence>
<accession>A0A923PN04</accession>
<keyword evidence="12" id="KW-1185">Reference proteome</keyword>
<organism evidence="11 12">
    <name type="scientific">Neolewinella lacunae</name>
    <dbReference type="NCBI Taxonomy" id="1517758"/>
    <lineage>
        <taxon>Bacteria</taxon>
        <taxon>Pseudomonadati</taxon>
        <taxon>Bacteroidota</taxon>
        <taxon>Saprospiria</taxon>
        <taxon>Saprospirales</taxon>
        <taxon>Lewinellaceae</taxon>
        <taxon>Neolewinella</taxon>
    </lineage>
</organism>
<dbReference type="PANTHER" id="PTHR10742">
    <property type="entry name" value="FLAVIN MONOAMINE OXIDASE"/>
    <property type="match status" value="1"/>
</dbReference>
<dbReference type="EC" id="1.13.12.3" evidence="4"/>
<evidence type="ECO:0000313" key="11">
    <source>
        <dbReference type="EMBL" id="MBC6994666.1"/>
    </source>
</evidence>
<comment type="catalytic activity">
    <reaction evidence="8">
        <text>L-tryptophan + O2 = indole-3-acetamide + CO2 + H2O</text>
        <dbReference type="Rhea" id="RHEA:16165"/>
        <dbReference type="ChEBI" id="CHEBI:15377"/>
        <dbReference type="ChEBI" id="CHEBI:15379"/>
        <dbReference type="ChEBI" id="CHEBI:16031"/>
        <dbReference type="ChEBI" id="CHEBI:16526"/>
        <dbReference type="ChEBI" id="CHEBI:57912"/>
        <dbReference type="EC" id="1.13.12.3"/>
    </reaction>
</comment>
<dbReference type="InterPro" id="IPR050281">
    <property type="entry name" value="Flavin_monoamine_oxidase"/>
</dbReference>
<dbReference type="PRINTS" id="PR00757">
    <property type="entry name" value="AMINEOXDASEF"/>
</dbReference>
<comment type="caution">
    <text evidence="11">The sequence shown here is derived from an EMBL/GenBank/DDBJ whole genome shotgun (WGS) entry which is preliminary data.</text>
</comment>
<dbReference type="AlphaFoldDB" id="A0A923PN04"/>
<evidence type="ECO:0000256" key="1">
    <source>
        <dbReference type="ARBA" id="ARBA00001974"/>
    </source>
</evidence>
<comment type="pathway">
    <text evidence="2">Plant hormone metabolism; auxin biosynthesis.</text>
</comment>
<evidence type="ECO:0000256" key="3">
    <source>
        <dbReference type="ARBA" id="ARBA00005833"/>
    </source>
</evidence>
<dbReference type="PANTHER" id="PTHR10742:SF410">
    <property type="entry name" value="LYSINE-SPECIFIC HISTONE DEMETHYLASE 2"/>
    <property type="match status" value="1"/>
</dbReference>
<protein>
    <recommendedName>
        <fullName evidence="5">Tryptophan 2-monooxygenase</fullName>
        <ecNumber evidence="4">1.13.12.3</ecNumber>
    </recommendedName>
</protein>
<dbReference type="Proteomes" id="UP000650081">
    <property type="component" value="Unassembled WGS sequence"/>
</dbReference>
<dbReference type="EMBL" id="JACSIT010000100">
    <property type="protein sequence ID" value="MBC6994666.1"/>
    <property type="molecule type" value="Genomic_DNA"/>
</dbReference>
<evidence type="ECO:0000256" key="7">
    <source>
        <dbReference type="ARBA" id="ARBA00023070"/>
    </source>
</evidence>
<dbReference type="Pfam" id="PF01593">
    <property type="entry name" value="Amino_oxidase"/>
    <property type="match status" value="1"/>
</dbReference>
<evidence type="ECO:0000256" key="4">
    <source>
        <dbReference type="ARBA" id="ARBA00012535"/>
    </source>
</evidence>
<evidence type="ECO:0000256" key="6">
    <source>
        <dbReference type="ARBA" id="ARBA00023002"/>
    </source>
</evidence>
<feature type="binding site" evidence="9">
    <location>
        <position position="415"/>
    </location>
    <ligand>
        <name>substrate</name>
    </ligand>
</feature>
<evidence type="ECO:0000313" key="12">
    <source>
        <dbReference type="Proteomes" id="UP000650081"/>
    </source>
</evidence>
<dbReference type="GO" id="GO:0050361">
    <property type="term" value="F:tryptophan 2-monooxygenase activity"/>
    <property type="evidence" value="ECO:0007669"/>
    <property type="project" value="UniProtKB-EC"/>
</dbReference>
<evidence type="ECO:0000256" key="2">
    <source>
        <dbReference type="ARBA" id="ARBA00004814"/>
    </source>
</evidence>